<dbReference type="SUPFAM" id="SSF56672">
    <property type="entry name" value="DNA/RNA polymerases"/>
    <property type="match status" value="1"/>
</dbReference>
<dbReference type="InterPro" id="IPR043502">
    <property type="entry name" value="DNA/RNA_pol_sf"/>
</dbReference>
<organism evidence="1 2">
    <name type="scientific">Gossypium hirsutum</name>
    <name type="common">Upland cotton</name>
    <name type="synonym">Gossypium mexicanum</name>
    <dbReference type="NCBI Taxonomy" id="3635"/>
    <lineage>
        <taxon>Eukaryota</taxon>
        <taxon>Viridiplantae</taxon>
        <taxon>Streptophyta</taxon>
        <taxon>Embryophyta</taxon>
        <taxon>Tracheophyta</taxon>
        <taxon>Spermatophyta</taxon>
        <taxon>Magnoliopsida</taxon>
        <taxon>eudicotyledons</taxon>
        <taxon>Gunneridae</taxon>
        <taxon>Pentapetalae</taxon>
        <taxon>rosids</taxon>
        <taxon>malvids</taxon>
        <taxon>Malvales</taxon>
        <taxon>Malvaceae</taxon>
        <taxon>Malvoideae</taxon>
        <taxon>Gossypium</taxon>
    </lineage>
</organism>
<dbReference type="STRING" id="3635.A0A1U8P7U2"/>
<dbReference type="KEGG" id="ghi:107956032"/>
<reference evidence="1" key="1">
    <citation type="journal article" date="2020" name="Nat. Genet.">
        <title>Genomic diversifications of five Gossypium allopolyploid species and their impact on cotton improvement.</title>
        <authorList>
            <person name="Chen Z.J."/>
            <person name="Sreedasyam A."/>
            <person name="Ando A."/>
            <person name="Song Q."/>
            <person name="De Santiago L.M."/>
            <person name="Hulse-Kemp A.M."/>
            <person name="Ding M."/>
            <person name="Ye W."/>
            <person name="Kirkbride R.C."/>
            <person name="Jenkins J."/>
            <person name="Plott C."/>
            <person name="Lovell J."/>
            <person name="Lin Y.M."/>
            <person name="Vaughn R."/>
            <person name="Liu B."/>
            <person name="Simpson S."/>
            <person name="Scheffler B.E."/>
            <person name="Wen L."/>
            <person name="Saski C.A."/>
            <person name="Grover C.E."/>
            <person name="Hu G."/>
            <person name="Conover J.L."/>
            <person name="Carlson J.W."/>
            <person name="Shu S."/>
            <person name="Boston L.B."/>
            <person name="Williams M."/>
            <person name="Peterson D.G."/>
            <person name="McGee K."/>
            <person name="Jones D.C."/>
            <person name="Wendel J.F."/>
            <person name="Stelly D.M."/>
            <person name="Grimwood J."/>
            <person name="Schmutz J."/>
        </authorList>
    </citation>
    <scope>NUCLEOTIDE SEQUENCE [LARGE SCALE GENOMIC DNA]</scope>
    <source>
        <strain evidence="1">cv. TM-1</strain>
    </source>
</reference>
<dbReference type="OrthoDB" id="437338at2759"/>
<dbReference type="PANTHER" id="PTHR15503:SF45">
    <property type="entry name" value="RNA-DIRECTED DNA POLYMERASE HOMOLOG"/>
    <property type="match status" value="1"/>
</dbReference>
<dbReference type="Proteomes" id="UP000818029">
    <property type="component" value="Chromosome A12"/>
</dbReference>
<dbReference type="SUPFAM" id="SSF50630">
    <property type="entry name" value="Acid proteases"/>
    <property type="match status" value="1"/>
</dbReference>
<evidence type="ECO:0000313" key="2">
    <source>
        <dbReference type="RefSeq" id="XP_016747276.1"/>
    </source>
</evidence>
<proteinExistence type="predicted"/>
<protein>
    <submittedName>
        <fullName evidence="2">Uncharacterized protein</fullName>
    </submittedName>
</protein>
<dbReference type="PANTHER" id="PTHR15503">
    <property type="entry name" value="LDOC1 RELATED"/>
    <property type="match status" value="1"/>
</dbReference>
<reference evidence="2" key="2">
    <citation type="submission" date="2025-08" db="UniProtKB">
        <authorList>
            <consortium name="RefSeq"/>
        </authorList>
    </citation>
    <scope>IDENTIFICATION</scope>
</reference>
<dbReference type="PaxDb" id="3635-A0A1U8P7U2"/>
<gene>
    <name evidence="2" type="primary">LOC107956032</name>
</gene>
<evidence type="ECO:0000313" key="1">
    <source>
        <dbReference type="Proteomes" id="UP000818029"/>
    </source>
</evidence>
<dbReference type="AlphaFoldDB" id="A0A1U8P7U2"/>
<keyword evidence="1" id="KW-1185">Reference proteome</keyword>
<dbReference type="Pfam" id="PF08284">
    <property type="entry name" value="RVP_2"/>
    <property type="match status" value="2"/>
</dbReference>
<sequence>MATSQRSKCTSQSSAAGATCSSAKDSVARSEVRAPARIYAIRAREETRAPDVIAGTFYLSNVIVYALIDPGSTHSYICTVLASEKKLSVEPTEYDVQFDVILGMDWLTKHDAVINCCEKRISLKCQVGDILSVEPENSNDVIKIISAFSAQRLMRKGNELPVIKEFPDVFPEELPGLLPDQEVEFVIDVVPGTAPILVTPYRMAPAELKELKTQLQELLDKRLCVDAVGKSGGLCFSTVKITGEELSYA</sequence>
<name>A0A1U8P7U2_GOSHI</name>
<dbReference type="Gene3D" id="3.10.10.10">
    <property type="entry name" value="HIV Type 1 Reverse Transcriptase, subunit A, domain 1"/>
    <property type="match status" value="1"/>
</dbReference>
<dbReference type="InterPro" id="IPR021109">
    <property type="entry name" value="Peptidase_aspartic_dom_sf"/>
</dbReference>
<dbReference type="Gene3D" id="2.40.70.10">
    <property type="entry name" value="Acid Proteases"/>
    <property type="match status" value="1"/>
</dbReference>
<dbReference type="GeneID" id="107956032"/>
<accession>A0A1U8P7U2</accession>
<dbReference type="InterPro" id="IPR032567">
    <property type="entry name" value="RTL1-rel"/>
</dbReference>
<dbReference type="RefSeq" id="XP_016747276.1">
    <property type="nucleotide sequence ID" value="XM_016891787.1"/>
</dbReference>